<feature type="transmembrane region" description="Helical" evidence="9">
    <location>
        <begin position="235"/>
        <end position="259"/>
    </location>
</feature>
<dbReference type="InterPro" id="IPR011527">
    <property type="entry name" value="ABC1_TM_dom"/>
</dbReference>
<dbReference type="GO" id="GO:0016887">
    <property type="term" value="F:ATP hydrolysis activity"/>
    <property type="evidence" value="ECO:0007669"/>
    <property type="project" value="InterPro"/>
</dbReference>
<organism evidence="13">
    <name type="scientific">Salpingoeca rosetta (strain ATCC 50818 / BSB-021)</name>
    <dbReference type="NCBI Taxonomy" id="946362"/>
    <lineage>
        <taxon>Eukaryota</taxon>
        <taxon>Choanoflagellata</taxon>
        <taxon>Craspedida</taxon>
        <taxon>Salpingoecidae</taxon>
        <taxon>Salpingoeca</taxon>
    </lineage>
</organism>
<keyword evidence="13" id="KW-1185">Reference proteome</keyword>
<dbReference type="PANTHER" id="PTHR43394:SF1">
    <property type="entry name" value="ATP-BINDING CASSETTE SUB-FAMILY B MEMBER 10, MITOCHONDRIAL"/>
    <property type="match status" value="1"/>
</dbReference>
<evidence type="ECO:0000256" key="5">
    <source>
        <dbReference type="ARBA" id="ARBA00022840"/>
    </source>
</evidence>
<proteinExistence type="predicted"/>
<dbReference type="InParanoid" id="F2UCE0"/>
<feature type="transmembrane region" description="Helical" evidence="9">
    <location>
        <begin position="85"/>
        <end position="103"/>
    </location>
</feature>
<dbReference type="GeneID" id="16073722"/>
<dbReference type="OrthoDB" id="6500128at2759"/>
<dbReference type="InterPro" id="IPR027417">
    <property type="entry name" value="P-loop_NTPase"/>
</dbReference>
<dbReference type="Proteomes" id="UP000007799">
    <property type="component" value="Unassembled WGS sequence"/>
</dbReference>
<dbReference type="InterPro" id="IPR017871">
    <property type="entry name" value="ABC_transporter-like_CS"/>
</dbReference>
<feature type="transmembrane region" description="Helical" evidence="9">
    <location>
        <begin position="449"/>
        <end position="468"/>
    </location>
</feature>
<evidence type="ECO:0000313" key="13">
    <source>
        <dbReference type="Proteomes" id="UP000007799"/>
    </source>
</evidence>
<evidence type="ECO:0000256" key="4">
    <source>
        <dbReference type="ARBA" id="ARBA00022741"/>
    </source>
</evidence>
<keyword evidence="2" id="KW-0813">Transport</keyword>
<feature type="transmembrane region" description="Helical" evidence="9">
    <location>
        <begin position="313"/>
        <end position="330"/>
    </location>
</feature>
<evidence type="ECO:0000256" key="6">
    <source>
        <dbReference type="ARBA" id="ARBA00022989"/>
    </source>
</evidence>
<dbReference type="PANTHER" id="PTHR43394">
    <property type="entry name" value="ATP-DEPENDENT PERMEASE MDL1, MITOCHONDRIAL"/>
    <property type="match status" value="1"/>
</dbReference>
<dbReference type="STRING" id="946362.F2UCE0"/>
<feature type="transmembrane region" description="Helical" evidence="9">
    <location>
        <begin position="45"/>
        <end position="65"/>
    </location>
</feature>
<dbReference type="InterPro" id="IPR003593">
    <property type="entry name" value="AAA+_ATPase"/>
</dbReference>
<evidence type="ECO:0000256" key="7">
    <source>
        <dbReference type="ARBA" id="ARBA00023136"/>
    </source>
</evidence>
<dbReference type="PROSITE" id="PS00211">
    <property type="entry name" value="ABC_TRANSPORTER_1"/>
    <property type="match status" value="1"/>
</dbReference>
<dbReference type="EMBL" id="GL832968">
    <property type="protein sequence ID" value="EGD74247.1"/>
    <property type="molecule type" value="Genomic_DNA"/>
</dbReference>
<evidence type="ECO:0000256" key="3">
    <source>
        <dbReference type="ARBA" id="ARBA00022692"/>
    </source>
</evidence>
<dbReference type="FunFam" id="3.40.50.300:FF:000403">
    <property type="entry name" value="ATP-binding cassette sub-family B member 8, mitochondrial"/>
    <property type="match status" value="1"/>
</dbReference>
<dbReference type="SMART" id="SM00382">
    <property type="entry name" value="AAA"/>
    <property type="match status" value="1"/>
</dbReference>
<dbReference type="FunFam" id="1.20.1560.10:FF:000058">
    <property type="entry name" value="ABC transporter B family member 25"/>
    <property type="match status" value="1"/>
</dbReference>
<name>F2UCE0_SALR5</name>
<protein>
    <submittedName>
        <fullName evidence="12">ABC transporter B family protein</fullName>
    </submittedName>
</protein>
<evidence type="ECO:0000256" key="1">
    <source>
        <dbReference type="ARBA" id="ARBA00004448"/>
    </source>
</evidence>
<feature type="transmembrane region" description="Helical" evidence="9">
    <location>
        <begin position="123"/>
        <end position="146"/>
    </location>
</feature>
<reference evidence="12" key="1">
    <citation type="submission" date="2009-08" db="EMBL/GenBank/DDBJ databases">
        <title>Annotation of Salpingoeca rosetta.</title>
        <authorList>
            <consortium name="The Broad Institute Genome Sequencing Platform"/>
            <person name="Russ C."/>
            <person name="Cuomo C."/>
            <person name="Burger G."/>
            <person name="Gray M.W."/>
            <person name="Holland P.W.H."/>
            <person name="King N."/>
            <person name="Lang F.B.F."/>
            <person name="Roger A.J."/>
            <person name="Ruiz-Trillo I."/>
            <person name="Young S.K."/>
            <person name="Zeng Q."/>
            <person name="Gargeya S."/>
            <person name="Alvarado L."/>
            <person name="Berlin A."/>
            <person name="Chapman S.B."/>
            <person name="Chen Z."/>
            <person name="Freedman E."/>
            <person name="Gellesch M."/>
            <person name="Goldberg J."/>
            <person name="Griggs A."/>
            <person name="Gujja S."/>
            <person name="Heilman E."/>
            <person name="Heiman D."/>
            <person name="Howarth C."/>
            <person name="Mehta T."/>
            <person name="Neiman D."/>
            <person name="Pearson M."/>
            <person name="Roberts A."/>
            <person name="Saif S."/>
            <person name="Shea T."/>
            <person name="Shenoy N."/>
            <person name="Sisk P."/>
            <person name="Stolte C."/>
            <person name="Sykes S."/>
            <person name="White J."/>
            <person name="Yandava C."/>
            <person name="Haas B."/>
            <person name="Nusbaum C."/>
            <person name="Birren B."/>
        </authorList>
    </citation>
    <scope>NUCLEOTIDE SEQUENCE [LARGE SCALE GENOMIC DNA]</scope>
    <source>
        <strain evidence="12">ATCC 50818</strain>
    </source>
</reference>
<dbReference type="InterPro" id="IPR039421">
    <property type="entry name" value="Type_1_exporter"/>
</dbReference>
<dbReference type="PROSITE" id="PS50929">
    <property type="entry name" value="ABC_TM1F"/>
    <property type="match status" value="1"/>
</dbReference>
<dbReference type="Gene3D" id="1.20.1560.10">
    <property type="entry name" value="ABC transporter type 1, transmembrane domain"/>
    <property type="match status" value="2"/>
</dbReference>
<keyword evidence="5" id="KW-0067">ATP-binding</keyword>
<dbReference type="Pfam" id="PF00005">
    <property type="entry name" value="ABC_tran"/>
    <property type="match status" value="1"/>
</dbReference>
<keyword evidence="6 9" id="KW-1133">Transmembrane helix</keyword>
<evidence type="ECO:0000313" key="12">
    <source>
        <dbReference type="EMBL" id="EGD74247.1"/>
    </source>
</evidence>
<dbReference type="GO" id="GO:0005524">
    <property type="term" value="F:ATP binding"/>
    <property type="evidence" value="ECO:0007669"/>
    <property type="project" value="UniProtKB-KW"/>
</dbReference>
<dbReference type="CDD" id="cd18780">
    <property type="entry name" value="ABC_6TM_AtABCB27_like"/>
    <property type="match status" value="1"/>
</dbReference>
<dbReference type="GO" id="GO:0005743">
    <property type="term" value="C:mitochondrial inner membrane"/>
    <property type="evidence" value="ECO:0007669"/>
    <property type="project" value="UniProtKB-SubCell"/>
</dbReference>
<dbReference type="AlphaFoldDB" id="F2UCE0"/>
<keyword evidence="4" id="KW-0547">Nucleotide-binding</keyword>
<gene>
    <name evidence="12" type="ORF">PTSG_06257</name>
</gene>
<dbReference type="RefSeq" id="XP_004993147.1">
    <property type="nucleotide sequence ID" value="XM_004993090.1"/>
</dbReference>
<evidence type="ECO:0000256" key="8">
    <source>
        <dbReference type="SAM" id="MobiDB-lite"/>
    </source>
</evidence>
<keyword evidence="3 9" id="KW-0812">Transmembrane</keyword>
<feature type="region of interest" description="Disordered" evidence="8">
    <location>
        <begin position="751"/>
        <end position="797"/>
    </location>
</feature>
<feature type="transmembrane region" description="Helical" evidence="9">
    <location>
        <begin position="411"/>
        <end position="437"/>
    </location>
</feature>
<feature type="transmembrane region" description="Helical" evidence="9">
    <location>
        <begin position="190"/>
        <end position="215"/>
    </location>
</feature>
<dbReference type="SUPFAM" id="SSF52540">
    <property type="entry name" value="P-loop containing nucleoside triphosphate hydrolases"/>
    <property type="match status" value="1"/>
</dbReference>
<dbReference type="CDD" id="cd03249">
    <property type="entry name" value="ABC_MTABC3_MDL1_MDL2"/>
    <property type="match status" value="1"/>
</dbReference>
<sequence length="797" mass="86415">MRGIGIFLAVADLVSCLALFFTAGAKYEQRYLDLLSRDYTWDSSLVDVLGVALVRCVIVVAISVLAGREAAKDGSLLPVSQPGRWLQLSLLATSVVCMCYAIAKLVFMEMAGPSEMKHAPSYAIAQACVACTLVFSFLQGVLVAYIQSYIRGQRMRRLINESEDDNGEESKKKPRKINMKRLVTLAKPELPLLACGTASLLISSGSQIAAPLFFAKVVDAASNHEHGMRDLNRSVLILGGVYLIGAIAAFTRSWFFTWAGQRLVARVRKLVFASIVRQDISFFDKTRTGELTNRLASDTAVIQNACTVNISMLLRYIVQIVGSLALMFALSWKLTLVLLSVVPPVAIGAVWYGSKVKKLRKTFQDELAKASACAEETISSMRTVRSFSNENRSSSEYSGSINTSYGIGKKLALVQGGFAGITGAFAQLAILLVLWYGGTLVYHDHITTGVLSGFLLYTLQVAMAFAFLSSLYGDFMQALGASVRIFELMDRQPSIGITGGDAPAHFDPEIELRGVNFRYPSRPDTLVLDDASLRVPTGSVVALVGPSGGGKSTIVSLLERFYDPEDGQILVGGKDIRSVDPAWLHRHVALVGQEPVLFAMSIKDNIKYGNATATDEEVIEAAKQANAHTFISGFDEQYDTKVGERGVRLSGGQKQRIAIARALLMNPQVLLLDEATSALDAESEHLVQEAIDRAMVGRTVLVIAHRLSTVRDADQVLVIEKGRIAERGTHDELIALDGIYRKLVERQLNVAGDAPANTTEASREEESAEGEGEGEPSASPPNAVVEEEDQTTQSSDA</sequence>
<comment type="subcellular location">
    <subcellularLocation>
        <location evidence="1">Mitochondrion inner membrane</location>
        <topology evidence="1">Multi-pass membrane protein</topology>
    </subcellularLocation>
</comment>
<dbReference type="Gene3D" id="3.40.50.300">
    <property type="entry name" value="P-loop containing nucleotide triphosphate hydrolases"/>
    <property type="match status" value="1"/>
</dbReference>
<evidence type="ECO:0000259" key="11">
    <source>
        <dbReference type="PROSITE" id="PS50929"/>
    </source>
</evidence>
<accession>F2UCE0</accession>
<dbReference type="FunCoup" id="F2UCE0">
    <property type="interactions" value="1119"/>
</dbReference>
<feature type="domain" description="ABC transmembrane type-1" evidence="11">
    <location>
        <begin position="196"/>
        <end position="477"/>
    </location>
</feature>
<dbReference type="SUPFAM" id="SSF90123">
    <property type="entry name" value="ABC transporter transmembrane region"/>
    <property type="match status" value="1"/>
</dbReference>
<dbReference type="InterPro" id="IPR036640">
    <property type="entry name" value="ABC1_TM_sf"/>
</dbReference>
<evidence type="ECO:0000256" key="9">
    <source>
        <dbReference type="SAM" id="Phobius"/>
    </source>
</evidence>
<evidence type="ECO:0000259" key="10">
    <source>
        <dbReference type="PROSITE" id="PS50893"/>
    </source>
</evidence>
<dbReference type="GO" id="GO:0090374">
    <property type="term" value="P:oligopeptide export from mitochondrion"/>
    <property type="evidence" value="ECO:0007669"/>
    <property type="project" value="TreeGrafter"/>
</dbReference>
<dbReference type="GO" id="GO:0015421">
    <property type="term" value="F:ABC-type oligopeptide transporter activity"/>
    <property type="evidence" value="ECO:0007669"/>
    <property type="project" value="TreeGrafter"/>
</dbReference>
<dbReference type="KEGG" id="sre:PTSG_06257"/>
<feature type="domain" description="ABC transporter" evidence="10">
    <location>
        <begin position="510"/>
        <end position="746"/>
    </location>
</feature>
<dbReference type="PROSITE" id="PS50893">
    <property type="entry name" value="ABC_TRANSPORTER_2"/>
    <property type="match status" value="1"/>
</dbReference>
<dbReference type="eggNOG" id="KOG0058">
    <property type="taxonomic scope" value="Eukaryota"/>
</dbReference>
<dbReference type="PIRSF" id="PIRSF002773">
    <property type="entry name" value="ABC_prm/ATPase_B"/>
    <property type="match status" value="1"/>
</dbReference>
<dbReference type="Pfam" id="PF00664">
    <property type="entry name" value="ABC_membrane"/>
    <property type="match status" value="1"/>
</dbReference>
<dbReference type="InterPro" id="IPR003439">
    <property type="entry name" value="ABC_transporter-like_ATP-bd"/>
</dbReference>
<feature type="transmembrane region" description="Helical" evidence="9">
    <location>
        <begin position="7"/>
        <end position="25"/>
    </location>
</feature>
<evidence type="ECO:0000256" key="2">
    <source>
        <dbReference type="ARBA" id="ARBA00022448"/>
    </source>
</evidence>
<dbReference type="OMA" id="MLFRYTI"/>
<feature type="transmembrane region" description="Helical" evidence="9">
    <location>
        <begin position="336"/>
        <end position="354"/>
    </location>
</feature>
<keyword evidence="7 9" id="KW-0472">Membrane</keyword>